<protein>
    <recommendedName>
        <fullName evidence="4">Outer membrane protein beta-barrel domain-containing protein</fullName>
    </recommendedName>
</protein>
<evidence type="ECO:0000313" key="2">
    <source>
        <dbReference type="EMBL" id="MCU7550933.1"/>
    </source>
</evidence>
<proteinExistence type="predicted"/>
<feature type="chain" id="PRO_5040915886" description="Outer membrane protein beta-barrel domain-containing protein" evidence="1">
    <location>
        <begin position="23"/>
        <end position="264"/>
    </location>
</feature>
<keyword evidence="1" id="KW-0732">Signal</keyword>
<reference evidence="2" key="1">
    <citation type="submission" date="2022-09" db="EMBL/GenBank/DDBJ databases">
        <authorList>
            <person name="Yuan C."/>
            <person name="Ke Z."/>
        </authorList>
    </citation>
    <scope>NUCLEOTIDE SEQUENCE</scope>
    <source>
        <strain evidence="2">LB-8</strain>
    </source>
</reference>
<dbReference type="Proteomes" id="UP001155483">
    <property type="component" value="Unassembled WGS sequence"/>
</dbReference>
<accession>A0A9X2XPC1</accession>
<gene>
    <name evidence="2" type="ORF">OCK74_17565</name>
</gene>
<dbReference type="EMBL" id="JAOTIF010000016">
    <property type="protein sequence ID" value="MCU7550933.1"/>
    <property type="molecule type" value="Genomic_DNA"/>
</dbReference>
<evidence type="ECO:0000313" key="3">
    <source>
        <dbReference type="Proteomes" id="UP001155483"/>
    </source>
</evidence>
<evidence type="ECO:0000256" key="1">
    <source>
        <dbReference type="SAM" id="SignalP"/>
    </source>
</evidence>
<organism evidence="2 3">
    <name type="scientific">Paraflavisolibacter caeni</name>
    <dbReference type="NCBI Taxonomy" id="2982496"/>
    <lineage>
        <taxon>Bacteria</taxon>
        <taxon>Pseudomonadati</taxon>
        <taxon>Bacteroidota</taxon>
        <taxon>Chitinophagia</taxon>
        <taxon>Chitinophagales</taxon>
        <taxon>Chitinophagaceae</taxon>
        <taxon>Paraflavisolibacter</taxon>
    </lineage>
</organism>
<comment type="caution">
    <text evidence="2">The sequence shown here is derived from an EMBL/GenBank/DDBJ whole genome shotgun (WGS) entry which is preliminary data.</text>
</comment>
<keyword evidence="3" id="KW-1185">Reference proteome</keyword>
<dbReference type="AlphaFoldDB" id="A0A9X2XPC1"/>
<sequence>MQKVVGIFIFILFMLYSNALQAQMNIPAQKEEKPRTFYIAIGTNRSFYSKSDIRLKSSAHPAFDFTLENVRGKDDEGLDFSQGAPQYSYALGYYNYKKNWGIEFNFDHIKYYILQSQPVRMQGTINGHNYETDTLINPDFVQLEHSDGANYALLKWMKWKPLLQDKNGVKVLNLLFKAGAGPVIPKTNTTIMGKHRDDRYNITGYVIVLEGGLRYNISKLLFAEANAKGAFANYSHFLIADGWGSQQWFGLHMALLIGVQISSK</sequence>
<reference evidence="2" key="2">
    <citation type="submission" date="2023-04" db="EMBL/GenBank/DDBJ databases">
        <title>Paracnuella aquatica gen. nov., sp. nov., a member of the family Chitinophagaceae isolated from a hot spring.</title>
        <authorList>
            <person name="Wang C."/>
        </authorList>
    </citation>
    <scope>NUCLEOTIDE SEQUENCE</scope>
    <source>
        <strain evidence="2">LB-8</strain>
    </source>
</reference>
<name>A0A9X2XPC1_9BACT</name>
<dbReference type="RefSeq" id="WP_279298372.1">
    <property type="nucleotide sequence ID" value="NZ_JAOTIF010000016.1"/>
</dbReference>
<feature type="signal peptide" evidence="1">
    <location>
        <begin position="1"/>
        <end position="22"/>
    </location>
</feature>
<evidence type="ECO:0008006" key="4">
    <source>
        <dbReference type="Google" id="ProtNLM"/>
    </source>
</evidence>